<evidence type="ECO:0000256" key="1">
    <source>
        <dbReference type="SAM" id="MobiDB-lite"/>
    </source>
</evidence>
<proteinExistence type="predicted"/>
<comment type="caution">
    <text evidence="2">The sequence shown here is derived from an EMBL/GenBank/DDBJ whole genome shotgun (WGS) entry which is preliminary data.</text>
</comment>
<sequence length="283" mass="30942">MIDDESAGADIDSHPLQGMGDQAGMWVEGEWEVVLEQIPTVAAEGKTTETTATATAMTATITTTTVITTTMLPAPDVDEGSHSHQSDEASEAGKRDVAIGVGEESHPHQLDEAGAVGERYVELGMMATSTAGERDVVIGVDGDFHPHQLDEADAEGKKDVELGMMNRFSEMVTMQGNILHEKVINGDLEDLDDDTRMVLQDKDTLLNIIQGSHDYRTAKIDAMGGGDIWRGNGRWKEEITAGENKGPGEREEKERGQEKTRRGREKEGERRERTAARGWLKEI</sequence>
<reference evidence="2 3" key="1">
    <citation type="journal article" date="2018" name="Cell">
        <title>The Chara Genome: Secondary Complexity and Implications for Plant Terrestrialization.</title>
        <authorList>
            <person name="Nishiyama T."/>
            <person name="Sakayama H."/>
            <person name="Vries J.D."/>
            <person name="Buschmann H."/>
            <person name="Saint-Marcoux D."/>
            <person name="Ullrich K.K."/>
            <person name="Haas F.B."/>
            <person name="Vanderstraeten L."/>
            <person name="Becker D."/>
            <person name="Lang D."/>
            <person name="Vosolsobe S."/>
            <person name="Rombauts S."/>
            <person name="Wilhelmsson P.K.I."/>
            <person name="Janitza P."/>
            <person name="Kern R."/>
            <person name="Heyl A."/>
            <person name="Rumpler F."/>
            <person name="Villalobos L.I.A.C."/>
            <person name="Clay J.M."/>
            <person name="Skokan R."/>
            <person name="Toyoda A."/>
            <person name="Suzuki Y."/>
            <person name="Kagoshima H."/>
            <person name="Schijlen E."/>
            <person name="Tajeshwar N."/>
            <person name="Catarino B."/>
            <person name="Hetherington A.J."/>
            <person name="Saltykova A."/>
            <person name="Bonnot C."/>
            <person name="Breuninger H."/>
            <person name="Symeonidi A."/>
            <person name="Radhakrishnan G.V."/>
            <person name="Van Nieuwerburgh F."/>
            <person name="Deforce D."/>
            <person name="Chang C."/>
            <person name="Karol K.G."/>
            <person name="Hedrich R."/>
            <person name="Ulvskov P."/>
            <person name="Glockner G."/>
            <person name="Delwiche C.F."/>
            <person name="Petrasek J."/>
            <person name="Van de Peer Y."/>
            <person name="Friml J."/>
            <person name="Beilby M."/>
            <person name="Dolan L."/>
            <person name="Kohara Y."/>
            <person name="Sugano S."/>
            <person name="Fujiyama A."/>
            <person name="Delaux P.-M."/>
            <person name="Quint M."/>
            <person name="TheiBen G."/>
            <person name="Hagemann M."/>
            <person name="Harholt J."/>
            <person name="Dunand C."/>
            <person name="Zachgo S."/>
            <person name="Langdale J."/>
            <person name="Maumus F."/>
            <person name="Straeten D.V.D."/>
            <person name="Gould S.B."/>
            <person name="Rensing S.A."/>
        </authorList>
    </citation>
    <scope>NUCLEOTIDE SEQUENCE [LARGE SCALE GENOMIC DNA]</scope>
    <source>
        <strain evidence="2 3">S276</strain>
    </source>
</reference>
<evidence type="ECO:0000313" key="3">
    <source>
        <dbReference type="Proteomes" id="UP000265515"/>
    </source>
</evidence>
<feature type="region of interest" description="Disordered" evidence="1">
    <location>
        <begin position="232"/>
        <end position="283"/>
    </location>
</feature>
<dbReference type="Proteomes" id="UP000265515">
    <property type="component" value="Unassembled WGS sequence"/>
</dbReference>
<accession>A0A388JNA9</accession>
<keyword evidence="3" id="KW-1185">Reference proteome</keyword>
<protein>
    <submittedName>
        <fullName evidence="2">Uncharacterized protein</fullName>
    </submittedName>
</protein>
<organism evidence="2 3">
    <name type="scientific">Chara braunii</name>
    <name type="common">Braun's stonewort</name>
    <dbReference type="NCBI Taxonomy" id="69332"/>
    <lineage>
        <taxon>Eukaryota</taxon>
        <taxon>Viridiplantae</taxon>
        <taxon>Streptophyta</taxon>
        <taxon>Charophyceae</taxon>
        <taxon>Charales</taxon>
        <taxon>Characeae</taxon>
        <taxon>Chara</taxon>
    </lineage>
</organism>
<feature type="region of interest" description="Disordered" evidence="1">
    <location>
        <begin position="73"/>
        <end position="94"/>
    </location>
</feature>
<dbReference type="Gramene" id="GBG59233">
    <property type="protein sequence ID" value="GBG59233"/>
    <property type="gene ID" value="CBR_g32250"/>
</dbReference>
<dbReference type="EMBL" id="BFEA01000003">
    <property type="protein sequence ID" value="GBG59233.1"/>
    <property type="molecule type" value="Genomic_DNA"/>
</dbReference>
<dbReference type="AlphaFoldDB" id="A0A388JNA9"/>
<feature type="compositionally biased region" description="Basic and acidic residues" evidence="1">
    <location>
        <begin position="246"/>
        <end position="283"/>
    </location>
</feature>
<name>A0A388JNA9_CHABU</name>
<gene>
    <name evidence="2" type="ORF">CBR_g32250</name>
</gene>
<feature type="compositionally biased region" description="Basic and acidic residues" evidence="1">
    <location>
        <begin position="79"/>
        <end position="94"/>
    </location>
</feature>
<evidence type="ECO:0000313" key="2">
    <source>
        <dbReference type="EMBL" id="GBG59233.1"/>
    </source>
</evidence>